<comment type="caution">
    <text evidence="1">The sequence shown here is derived from an EMBL/GenBank/DDBJ whole genome shotgun (WGS) entry which is preliminary data.</text>
</comment>
<gene>
    <name evidence="1" type="ORF">J27TS8_13940</name>
</gene>
<dbReference type="RefSeq" id="WP_095313141.1">
    <property type="nucleotide sequence ID" value="NZ_BORC01000002.1"/>
</dbReference>
<dbReference type="OrthoDB" id="2968672at2"/>
<dbReference type="Proteomes" id="UP000682111">
    <property type="component" value="Unassembled WGS sequence"/>
</dbReference>
<dbReference type="EMBL" id="BORC01000002">
    <property type="protein sequence ID" value="GIN61401.1"/>
    <property type="molecule type" value="Genomic_DNA"/>
</dbReference>
<reference evidence="1" key="1">
    <citation type="submission" date="2021-03" db="EMBL/GenBank/DDBJ databases">
        <title>Antimicrobial resistance genes in bacteria isolated from Japanese honey, and their potential for conferring macrolide and lincosamide resistance in the American foulbrood pathogen Paenibacillus larvae.</title>
        <authorList>
            <person name="Okamoto M."/>
            <person name="Kumagai M."/>
            <person name="Kanamori H."/>
            <person name="Takamatsu D."/>
        </authorList>
    </citation>
    <scope>NUCLEOTIDE SEQUENCE</scope>
    <source>
        <strain evidence="1">J27TS8</strain>
    </source>
</reference>
<evidence type="ECO:0008006" key="3">
    <source>
        <dbReference type="Google" id="ProtNLM"/>
    </source>
</evidence>
<proteinExistence type="predicted"/>
<dbReference type="PROSITE" id="PS51257">
    <property type="entry name" value="PROKAR_LIPOPROTEIN"/>
    <property type="match status" value="1"/>
</dbReference>
<organism evidence="1 2">
    <name type="scientific">Robertmurraya siralis</name>
    <dbReference type="NCBI Taxonomy" id="77777"/>
    <lineage>
        <taxon>Bacteria</taxon>
        <taxon>Bacillati</taxon>
        <taxon>Bacillota</taxon>
        <taxon>Bacilli</taxon>
        <taxon>Bacillales</taxon>
        <taxon>Bacillaceae</taxon>
        <taxon>Robertmurraya</taxon>
    </lineage>
</organism>
<keyword evidence="2" id="KW-1185">Reference proteome</keyword>
<evidence type="ECO:0000313" key="1">
    <source>
        <dbReference type="EMBL" id="GIN61401.1"/>
    </source>
</evidence>
<accession>A0A920BT87</accession>
<name>A0A920BT87_9BACI</name>
<evidence type="ECO:0000313" key="2">
    <source>
        <dbReference type="Proteomes" id="UP000682111"/>
    </source>
</evidence>
<dbReference type="AlphaFoldDB" id="A0A920BT87"/>
<protein>
    <recommendedName>
        <fullName evidence="3">Lipoprotein</fullName>
    </recommendedName>
</protein>
<sequence>MRTIYLSLMMLVLMTVGCQKDLPEPEAKKLMVIPMSTVNTAHDMPVTIEQSSEPFKVQHHIRGNSVFVECMLPAITFRDDSEQKQGKIILYINGVKKEEVTTAAFIIKGLEKGTHRVKLEVVTPNDEPYQLEKEFTVSIP</sequence>